<accession>A0ABT9B9A8</accession>
<dbReference type="EMBL" id="JAUQSY010000001">
    <property type="protein sequence ID" value="MDO7873281.1"/>
    <property type="molecule type" value="Genomic_DNA"/>
</dbReference>
<comment type="caution">
    <text evidence="2">The sequence shown here is derived from an EMBL/GenBank/DDBJ whole genome shotgun (WGS) entry which is preliminary data.</text>
</comment>
<feature type="compositionally biased region" description="Low complexity" evidence="1">
    <location>
        <begin position="15"/>
        <end position="36"/>
    </location>
</feature>
<evidence type="ECO:0000313" key="2">
    <source>
        <dbReference type="EMBL" id="MDO7873281.1"/>
    </source>
</evidence>
<organism evidence="2 3">
    <name type="scientific">Hymenobacter aranciens</name>
    <dbReference type="NCBI Taxonomy" id="3063996"/>
    <lineage>
        <taxon>Bacteria</taxon>
        <taxon>Pseudomonadati</taxon>
        <taxon>Bacteroidota</taxon>
        <taxon>Cytophagia</taxon>
        <taxon>Cytophagales</taxon>
        <taxon>Hymenobacteraceae</taxon>
        <taxon>Hymenobacter</taxon>
    </lineage>
</organism>
<reference evidence="2" key="1">
    <citation type="submission" date="2023-07" db="EMBL/GenBank/DDBJ databases">
        <authorList>
            <person name="Kim M.K."/>
        </authorList>
    </citation>
    <scope>NUCLEOTIDE SEQUENCE</scope>
    <source>
        <strain evidence="2">ASUV-10-1</strain>
    </source>
</reference>
<evidence type="ECO:0008006" key="4">
    <source>
        <dbReference type="Google" id="ProtNLM"/>
    </source>
</evidence>
<protein>
    <recommendedName>
        <fullName evidence="4">YtxH domain-containing protein</fullName>
    </recommendedName>
</protein>
<feature type="compositionally biased region" description="Low complexity" evidence="1">
    <location>
        <begin position="210"/>
        <end position="227"/>
    </location>
</feature>
<keyword evidence="3" id="KW-1185">Reference proteome</keyword>
<sequence length="237" mass="24294">MNTQQNKPTASATDTNSRSQASSSPAPSNASAQTSADQPTSIIDSALASGRSALDSAVESGRSVLDSAVETGRTALDSGKKWIGDAHLRETVDQTTQSVKDWSGRAAAKVGNLSTTQKVVGGAILAAGLGWLAYRKVKASDASSSESSDSSPRSVYGRSGSFTRTGSAGYQAPDASNRRPANTSNRPASMPSFGGESSAKRPSDSGFGGASTSDFSSRASGSGSSYRSQDDDYRTIE</sequence>
<dbReference type="RefSeq" id="WP_305004595.1">
    <property type="nucleotide sequence ID" value="NZ_JAUQSY010000001.1"/>
</dbReference>
<feature type="compositionally biased region" description="Basic and acidic residues" evidence="1">
    <location>
        <begin position="228"/>
        <end position="237"/>
    </location>
</feature>
<evidence type="ECO:0000313" key="3">
    <source>
        <dbReference type="Proteomes" id="UP001176429"/>
    </source>
</evidence>
<dbReference type="Proteomes" id="UP001176429">
    <property type="component" value="Unassembled WGS sequence"/>
</dbReference>
<feature type="compositionally biased region" description="Polar residues" evidence="1">
    <location>
        <begin position="1"/>
        <end position="14"/>
    </location>
</feature>
<feature type="region of interest" description="Disordered" evidence="1">
    <location>
        <begin position="141"/>
        <end position="237"/>
    </location>
</feature>
<evidence type="ECO:0000256" key="1">
    <source>
        <dbReference type="SAM" id="MobiDB-lite"/>
    </source>
</evidence>
<feature type="compositionally biased region" description="Low complexity" evidence="1">
    <location>
        <begin position="141"/>
        <end position="151"/>
    </location>
</feature>
<gene>
    <name evidence="2" type="ORF">Q5H93_00945</name>
</gene>
<feature type="region of interest" description="Disordered" evidence="1">
    <location>
        <begin position="1"/>
        <end position="41"/>
    </location>
</feature>
<name>A0ABT9B9A8_9BACT</name>
<proteinExistence type="predicted"/>